<accession>A0A1W1CFM0</accession>
<reference evidence="2" key="1">
    <citation type="submission" date="2016-10" db="EMBL/GenBank/DDBJ databases">
        <authorList>
            <person name="de Groot N.N."/>
        </authorList>
    </citation>
    <scope>NUCLEOTIDE SEQUENCE</scope>
</reference>
<evidence type="ECO:0000313" key="2">
    <source>
        <dbReference type="EMBL" id="SFV64638.1"/>
    </source>
</evidence>
<dbReference type="EMBL" id="FPHN01000172">
    <property type="protein sequence ID" value="SFV64638.1"/>
    <property type="molecule type" value="Genomic_DNA"/>
</dbReference>
<evidence type="ECO:0000256" key="1">
    <source>
        <dbReference type="SAM" id="Phobius"/>
    </source>
</evidence>
<organism evidence="2">
    <name type="scientific">hydrothermal vent metagenome</name>
    <dbReference type="NCBI Taxonomy" id="652676"/>
    <lineage>
        <taxon>unclassified sequences</taxon>
        <taxon>metagenomes</taxon>
        <taxon>ecological metagenomes</taxon>
    </lineage>
</organism>
<keyword evidence="1" id="KW-0812">Transmembrane</keyword>
<sequence>MRPAIIGVSMGIMTAISLKNEKTINSSVIRISLTTEIMMIVIFGLMEIN</sequence>
<proteinExistence type="predicted"/>
<gene>
    <name evidence="2" type="ORF">MNB_SV-14-484</name>
</gene>
<feature type="transmembrane region" description="Helical" evidence="1">
    <location>
        <begin position="27"/>
        <end position="46"/>
    </location>
</feature>
<keyword evidence="1" id="KW-1133">Transmembrane helix</keyword>
<protein>
    <submittedName>
        <fullName evidence="2">Uncharacterized protein</fullName>
    </submittedName>
</protein>
<name>A0A1W1CFM0_9ZZZZ</name>
<keyword evidence="1" id="KW-0472">Membrane</keyword>
<dbReference type="AlphaFoldDB" id="A0A1W1CFM0"/>